<proteinExistence type="predicted"/>
<organism evidence="5 6">
    <name type="scientific">Sinanodonta woodiana</name>
    <name type="common">Chinese pond mussel</name>
    <name type="synonym">Anodonta woodiana</name>
    <dbReference type="NCBI Taxonomy" id="1069815"/>
    <lineage>
        <taxon>Eukaryota</taxon>
        <taxon>Metazoa</taxon>
        <taxon>Spiralia</taxon>
        <taxon>Lophotrochozoa</taxon>
        <taxon>Mollusca</taxon>
        <taxon>Bivalvia</taxon>
        <taxon>Autobranchia</taxon>
        <taxon>Heteroconchia</taxon>
        <taxon>Palaeoheterodonta</taxon>
        <taxon>Unionida</taxon>
        <taxon>Unionoidea</taxon>
        <taxon>Unionidae</taxon>
        <taxon>Unioninae</taxon>
        <taxon>Sinanodonta</taxon>
    </lineage>
</organism>
<comment type="caution">
    <text evidence="5">The sequence shown here is derived from an EMBL/GenBank/DDBJ whole genome shotgun (WGS) entry which is preliminary data.</text>
</comment>
<dbReference type="Pfam" id="PF13359">
    <property type="entry name" value="DDE_Tnp_4"/>
    <property type="match status" value="1"/>
</dbReference>
<reference evidence="5 6" key="1">
    <citation type="submission" date="2024-11" db="EMBL/GenBank/DDBJ databases">
        <title>Chromosome-level genome assembly of the freshwater bivalve Anodonta woodiana.</title>
        <authorList>
            <person name="Chen X."/>
        </authorList>
    </citation>
    <scope>NUCLEOTIDE SEQUENCE [LARGE SCALE GENOMIC DNA]</scope>
    <source>
        <strain evidence="5">MN2024</strain>
        <tissue evidence="5">Gills</tissue>
    </source>
</reference>
<name>A0ABD3XJ53_SINWO</name>
<dbReference type="PANTHER" id="PTHR23080">
    <property type="entry name" value="THAP DOMAIN PROTEIN"/>
    <property type="match status" value="1"/>
</dbReference>
<dbReference type="InterPro" id="IPR027806">
    <property type="entry name" value="HARBI1_dom"/>
</dbReference>
<evidence type="ECO:0000256" key="1">
    <source>
        <dbReference type="ARBA" id="ARBA00001968"/>
    </source>
</evidence>
<dbReference type="AlphaFoldDB" id="A0ABD3XJ53"/>
<evidence type="ECO:0000259" key="4">
    <source>
        <dbReference type="Pfam" id="PF13359"/>
    </source>
</evidence>
<keyword evidence="2" id="KW-0479">Metal-binding</keyword>
<evidence type="ECO:0000256" key="2">
    <source>
        <dbReference type="ARBA" id="ARBA00022723"/>
    </source>
</evidence>
<keyword evidence="6" id="KW-1185">Reference proteome</keyword>
<sequence>MIANLRYKNENTMDELARLQKKNRSLQQQLNIIKFFTGLPHDSSFVLMVMYLSEIVRLILMKLILNIQHQDLTYRFSVSQTVVSDILTQGQSPRARKLCFLVQWPHRETVNRNLPDVFREIYKRCRIIIDRGIARMRIHVERAIGRIICCIKLLTYTMNLRMVPHSNNIMTICAALSNLHKKLVNKSPEL</sequence>
<comment type="cofactor">
    <cofactor evidence="1">
        <name>a divalent metal cation</name>
        <dbReference type="ChEBI" id="CHEBI:60240"/>
    </cofactor>
</comment>
<dbReference type="PANTHER" id="PTHR23080:SF143">
    <property type="entry name" value="SI:DKEY-56D12.4"/>
    <property type="match status" value="1"/>
</dbReference>
<dbReference type="Proteomes" id="UP001634394">
    <property type="component" value="Unassembled WGS sequence"/>
</dbReference>
<dbReference type="EMBL" id="JBJQND010000002">
    <property type="protein sequence ID" value="KAL3886277.1"/>
    <property type="molecule type" value="Genomic_DNA"/>
</dbReference>
<gene>
    <name evidence="5" type="ORF">ACJMK2_026284</name>
</gene>
<protein>
    <recommendedName>
        <fullName evidence="4">DDE Tnp4 domain-containing protein</fullName>
    </recommendedName>
</protein>
<feature type="domain" description="DDE Tnp4" evidence="4">
    <location>
        <begin position="130"/>
        <end position="178"/>
    </location>
</feature>
<feature type="coiled-coil region" evidence="3">
    <location>
        <begin position="2"/>
        <end position="29"/>
    </location>
</feature>
<evidence type="ECO:0000313" key="6">
    <source>
        <dbReference type="Proteomes" id="UP001634394"/>
    </source>
</evidence>
<evidence type="ECO:0000313" key="5">
    <source>
        <dbReference type="EMBL" id="KAL3886277.1"/>
    </source>
</evidence>
<accession>A0ABD3XJ53</accession>
<keyword evidence="3" id="KW-0175">Coiled coil</keyword>
<dbReference type="GO" id="GO:0046872">
    <property type="term" value="F:metal ion binding"/>
    <property type="evidence" value="ECO:0007669"/>
    <property type="project" value="UniProtKB-KW"/>
</dbReference>
<evidence type="ECO:0000256" key="3">
    <source>
        <dbReference type="SAM" id="Coils"/>
    </source>
</evidence>